<dbReference type="Proteomes" id="UP000009183">
    <property type="component" value="Chromosome 19"/>
</dbReference>
<dbReference type="HOGENOM" id="CLU_2982989_0_0_1"/>
<name>E0CSY6_VITVI</name>
<accession>E0CSY6</accession>
<dbReference type="InParanoid" id="E0CSY6"/>
<evidence type="ECO:0000313" key="1">
    <source>
        <dbReference type="EMBL" id="CBI20435.3"/>
    </source>
</evidence>
<sequence>MYLFYVEMCAEFFFKRTVQLVLNAWYRYHMFLFNLQLCGYLWRGVKSQCIVQLSQCMV</sequence>
<dbReference type="AlphaFoldDB" id="E0CSY6"/>
<proteinExistence type="predicted"/>
<gene>
    <name evidence="1" type="ordered locus">VIT_19s0014g04370</name>
</gene>
<dbReference type="EMBL" id="FN595229">
    <property type="protein sequence ID" value="CBI20435.3"/>
    <property type="molecule type" value="Genomic_DNA"/>
</dbReference>
<reference evidence="2" key="1">
    <citation type="journal article" date="2007" name="Nature">
        <title>The grapevine genome sequence suggests ancestral hexaploidization in major angiosperm phyla.</title>
        <authorList>
            <consortium name="The French-Italian Public Consortium for Grapevine Genome Characterization."/>
            <person name="Jaillon O."/>
            <person name="Aury J.-M."/>
            <person name="Noel B."/>
            <person name="Policriti A."/>
            <person name="Clepet C."/>
            <person name="Casagrande A."/>
            <person name="Choisne N."/>
            <person name="Aubourg S."/>
            <person name="Vitulo N."/>
            <person name="Jubin C."/>
            <person name="Vezzi A."/>
            <person name="Legeai F."/>
            <person name="Hugueney P."/>
            <person name="Dasilva C."/>
            <person name="Horner D."/>
            <person name="Mica E."/>
            <person name="Jublot D."/>
            <person name="Poulain J."/>
            <person name="Bruyere C."/>
            <person name="Billault A."/>
            <person name="Segurens B."/>
            <person name="Gouyvenoux M."/>
            <person name="Ugarte E."/>
            <person name="Cattonaro F."/>
            <person name="Anthouard V."/>
            <person name="Vico V."/>
            <person name="Del Fabbro C."/>
            <person name="Alaux M."/>
            <person name="Di Gaspero G."/>
            <person name="Dumas V."/>
            <person name="Felice N."/>
            <person name="Paillard S."/>
            <person name="Juman I."/>
            <person name="Moroldo M."/>
            <person name="Scalabrin S."/>
            <person name="Canaguier A."/>
            <person name="Le Clainche I."/>
            <person name="Malacrida G."/>
            <person name="Durand E."/>
            <person name="Pesole G."/>
            <person name="Laucou V."/>
            <person name="Chatelet P."/>
            <person name="Merdinoglu D."/>
            <person name="Delledonne M."/>
            <person name="Pezzotti M."/>
            <person name="Lecharny A."/>
            <person name="Scarpelli C."/>
            <person name="Artiguenave F."/>
            <person name="Pe M.E."/>
            <person name="Valle G."/>
            <person name="Morgante M."/>
            <person name="Caboche M."/>
            <person name="Adam-Blondon A.-F."/>
            <person name="Weissenbach J."/>
            <person name="Quetier F."/>
            <person name="Wincker P."/>
        </authorList>
    </citation>
    <scope>NUCLEOTIDE SEQUENCE [LARGE SCALE GENOMIC DNA]</scope>
    <source>
        <strain evidence="2">cv. Pinot noir / PN40024</strain>
    </source>
</reference>
<keyword evidence="2" id="KW-1185">Reference proteome</keyword>
<organism evidence="1 2">
    <name type="scientific">Vitis vinifera</name>
    <name type="common">Grape</name>
    <dbReference type="NCBI Taxonomy" id="29760"/>
    <lineage>
        <taxon>Eukaryota</taxon>
        <taxon>Viridiplantae</taxon>
        <taxon>Streptophyta</taxon>
        <taxon>Embryophyta</taxon>
        <taxon>Tracheophyta</taxon>
        <taxon>Spermatophyta</taxon>
        <taxon>Magnoliopsida</taxon>
        <taxon>eudicotyledons</taxon>
        <taxon>Gunneridae</taxon>
        <taxon>Pentapetalae</taxon>
        <taxon>rosids</taxon>
        <taxon>Vitales</taxon>
        <taxon>Vitaceae</taxon>
        <taxon>Viteae</taxon>
        <taxon>Vitis</taxon>
    </lineage>
</organism>
<dbReference type="PaxDb" id="29760-VIT_19s0014g04370.t01"/>
<protein>
    <submittedName>
        <fullName evidence="1">Uncharacterized protein</fullName>
    </submittedName>
</protein>
<evidence type="ECO:0000313" key="2">
    <source>
        <dbReference type="Proteomes" id="UP000009183"/>
    </source>
</evidence>